<dbReference type="SUPFAM" id="SSF50405">
    <property type="entry name" value="Actin-crosslinking proteins"/>
    <property type="match status" value="2"/>
</dbReference>
<dbReference type="Gene3D" id="2.80.10.50">
    <property type="match status" value="3"/>
</dbReference>
<dbReference type="InterPro" id="IPR029322">
    <property type="entry name" value="DUF4474"/>
</dbReference>
<dbReference type="InterPro" id="IPR001024">
    <property type="entry name" value="PLAT/LH2_dom"/>
</dbReference>
<dbReference type="Pfam" id="PF14751">
    <property type="entry name" value="DUF4474"/>
    <property type="match status" value="1"/>
</dbReference>
<dbReference type="EMBL" id="QNRX01000015">
    <property type="protein sequence ID" value="RBP61038.1"/>
    <property type="molecule type" value="Genomic_DNA"/>
</dbReference>
<accession>A0A366I3M5</accession>
<dbReference type="InterPro" id="IPR029002">
    <property type="entry name" value="PLPC/GPLD1"/>
</dbReference>
<gene>
    <name evidence="2" type="ORF">DES36_11537</name>
</gene>
<dbReference type="InterPro" id="IPR008999">
    <property type="entry name" value="Actin-crosslinking"/>
</dbReference>
<dbReference type="InterPro" id="IPR010431">
    <property type="entry name" value="Fascin"/>
</dbReference>
<evidence type="ECO:0000313" key="3">
    <source>
        <dbReference type="Proteomes" id="UP000253490"/>
    </source>
</evidence>
<dbReference type="OrthoDB" id="57050at2"/>
<organism evidence="2 3">
    <name type="scientific">Alkalibaculum bacchi</name>
    <dbReference type="NCBI Taxonomy" id="645887"/>
    <lineage>
        <taxon>Bacteria</taxon>
        <taxon>Bacillati</taxon>
        <taxon>Bacillota</taxon>
        <taxon>Clostridia</taxon>
        <taxon>Eubacteriales</taxon>
        <taxon>Eubacteriaceae</taxon>
        <taxon>Alkalibaculum</taxon>
    </lineage>
</organism>
<dbReference type="PROSITE" id="PS50095">
    <property type="entry name" value="PLAT"/>
    <property type="match status" value="1"/>
</dbReference>
<dbReference type="PANTHER" id="PTHR10551">
    <property type="entry name" value="FASCIN"/>
    <property type="match status" value="1"/>
</dbReference>
<comment type="caution">
    <text evidence="2">The sequence shown here is derived from an EMBL/GenBank/DDBJ whole genome shotgun (WGS) entry which is preliminary data.</text>
</comment>
<dbReference type="GO" id="GO:0015629">
    <property type="term" value="C:actin cytoskeleton"/>
    <property type="evidence" value="ECO:0007669"/>
    <property type="project" value="TreeGrafter"/>
</dbReference>
<evidence type="ECO:0000313" key="2">
    <source>
        <dbReference type="EMBL" id="RBP61038.1"/>
    </source>
</evidence>
<sequence length="1111" mass="125649">MNGKTHIYMANLLMDEIKKTGKLTLPGIGSYKPPADVVDAINSHPSAFRAGAVGPDFYPDMFVGQTVIHGENSGIWITKLFEEYGKLPLNYPDRKKCYAFILGFMIHYAGDMYGHHYVNKWAKGWWEYSDNNEKMKIIARHVLVEKYMDQKLPENINAELDAPISFLQNCFFNSSLKAEYSKAPVTMPIDAMVDLEKAIVDYQNGNAIGTYDLANYFNGWVGDIRRASTEWLITWQKVAHIMNDDSHSIKEVQDVLDAWVNNHLLLIIGVPKWAKLIIETIGDIIDALNVLEPLKREIEKIMFEYISSFIYVVTNKQVKNLDEALEIVEHILTEPAFYLNNGTLYPEYYVSVKLHMEMGNYGGSNDTLIQSFHAFYQCLNMCKLCLIGPDHLNGFVQTAKDNVPKRVTAIRLKAYNGQYLCAEGGGGGAVVANRAKADIWETFGILDKNEGVLMSGDVINLTSHNGAYLCAEDGGGREIVANRAAPAEWERFIIQKVQGSGEIKNGDKVALRSYNGMYVCAENGGGREVLANRQNAGIWEAFTIEFAAVSTGLFEYEKPTYPRGVRYLRIEIATSKKKYSGTDDNVYFAVVMRDGREFEIRLDKPNYNDFESNDIDSYDFDLPHTIVLNEIARFRLRKDYIVVSDDWRPSWIKIYDDANNILFQKSIEVEIKGKTHYNMDANTGQALNQVSIDPRIISFLYSLDGKGLGKENPTNYVQWSKFQFYTNADLRNSVYNKLFVNRCEDNLISVRLKAFNGQYLSAKDGGGGPIVANKDAADLSETFIIRSQMEGKLISGDIIYLISSNGNYACAENGGGYEVVANRTTAAEWERFIIQKVQGTGEIKGGDKVSLRCYNGMYLCAENGGGREVVANRQKVDVWETFTVEIVKTVIPFSTRGSDISKLTTWVGFDYDPIQGIFYSTLYPWQREFGYFPIYDTAAPLVGIYIQYEIIRFPYQGKQWKIELWKGQYGIAAGAEIGIYVGQLQVNTTYNTFDDRINALLAYMGDDTACAEKDNMLQMSFELRKNGQHVFTRDSSNPGTNGFKKHWWLTGFKPAVFTKASELSMNIKIVLKDPIMCESFVRSLKDLGYKDITINQKTSEVSFVFDKPKMS</sequence>
<dbReference type="GO" id="GO:0007163">
    <property type="term" value="P:establishment or maintenance of cell polarity"/>
    <property type="evidence" value="ECO:0007669"/>
    <property type="project" value="TreeGrafter"/>
</dbReference>
<reference evidence="2 3" key="1">
    <citation type="submission" date="2018-06" db="EMBL/GenBank/DDBJ databases">
        <title>Genomic Encyclopedia of Type Strains, Phase IV (KMG-IV): sequencing the most valuable type-strain genomes for metagenomic binning, comparative biology and taxonomic classification.</title>
        <authorList>
            <person name="Goeker M."/>
        </authorList>
    </citation>
    <scope>NUCLEOTIDE SEQUENCE [LARGE SCALE GENOMIC DNA]</scope>
    <source>
        <strain evidence="2 3">DSM 22112</strain>
    </source>
</reference>
<dbReference type="GO" id="GO:0051017">
    <property type="term" value="P:actin filament bundle assembly"/>
    <property type="evidence" value="ECO:0007669"/>
    <property type="project" value="TreeGrafter"/>
</dbReference>
<dbReference type="InterPro" id="IPR036392">
    <property type="entry name" value="PLAT/LH2_dom_sf"/>
</dbReference>
<dbReference type="GO" id="GO:0005737">
    <property type="term" value="C:cytoplasm"/>
    <property type="evidence" value="ECO:0007669"/>
    <property type="project" value="TreeGrafter"/>
</dbReference>
<dbReference type="GO" id="GO:0051015">
    <property type="term" value="F:actin filament binding"/>
    <property type="evidence" value="ECO:0007669"/>
    <property type="project" value="InterPro"/>
</dbReference>
<dbReference type="SUPFAM" id="SSF49723">
    <property type="entry name" value="Lipase/lipooxygenase domain (PLAT/LH2 domain)"/>
    <property type="match status" value="1"/>
</dbReference>
<dbReference type="AlphaFoldDB" id="A0A366I3M5"/>
<dbReference type="CDD" id="cd00257">
    <property type="entry name" value="beta-trefoil_FSCN-like"/>
    <property type="match status" value="2"/>
</dbReference>
<proteinExistence type="predicted"/>
<dbReference type="Pfam" id="PF01477">
    <property type="entry name" value="PLAT"/>
    <property type="match status" value="1"/>
</dbReference>
<dbReference type="Proteomes" id="UP000253490">
    <property type="component" value="Unassembled WGS sequence"/>
</dbReference>
<name>A0A366I3M5_9FIRM</name>
<dbReference type="Gene3D" id="2.60.60.20">
    <property type="entry name" value="PLAT/LH2 domain"/>
    <property type="match status" value="1"/>
</dbReference>
<dbReference type="Pfam" id="PF00882">
    <property type="entry name" value="Zn_dep_PLPC"/>
    <property type="match status" value="1"/>
</dbReference>
<dbReference type="GO" id="GO:0016477">
    <property type="term" value="P:cell migration"/>
    <property type="evidence" value="ECO:0007669"/>
    <property type="project" value="TreeGrafter"/>
</dbReference>
<protein>
    <submittedName>
        <fullName evidence="2">PLAT/LH2 domain-containing protein</fullName>
    </submittedName>
</protein>
<dbReference type="PANTHER" id="PTHR10551:SF9">
    <property type="entry name" value="FASCIN-2"/>
    <property type="match status" value="1"/>
</dbReference>
<keyword evidence="3" id="KW-1185">Reference proteome</keyword>
<dbReference type="RefSeq" id="WP_113921253.1">
    <property type="nucleotide sequence ID" value="NZ_QNRX01000015.1"/>
</dbReference>
<evidence type="ECO:0000259" key="1">
    <source>
        <dbReference type="PROSITE" id="PS50095"/>
    </source>
</evidence>
<feature type="domain" description="PLAT" evidence="1">
    <location>
        <begin position="566"/>
        <end position="689"/>
    </location>
</feature>